<comment type="caution">
    <text evidence="2">The sequence shown here is derived from an EMBL/GenBank/DDBJ whole genome shotgun (WGS) entry which is preliminary data.</text>
</comment>
<reference evidence="2 3" key="1">
    <citation type="journal article" date="2018" name="Mol. Plant">
        <title>The genome of Artemisia annua provides insight into the evolution of Asteraceae family and artemisinin biosynthesis.</title>
        <authorList>
            <person name="Shen Q."/>
            <person name="Zhang L."/>
            <person name="Liao Z."/>
            <person name="Wang S."/>
            <person name="Yan T."/>
            <person name="Shi P."/>
            <person name="Liu M."/>
            <person name="Fu X."/>
            <person name="Pan Q."/>
            <person name="Wang Y."/>
            <person name="Lv Z."/>
            <person name="Lu X."/>
            <person name="Zhang F."/>
            <person name="Jiang W."/>
            <person name="Ma Y."/>
            <person name="Chen M."/>
            <person name="Hao X."/>
            <person name="Li L."/>
            <person name="Tang Y."/>
            <person name="Lv G."/>
            <person name="Zhou Y."/>
            <person name="Sun X."/>
            <person name="Brodelius P.E."/>
            <person name="Rose J.K.C."/>
            <person name="Tang K."/>
        </authorList>
    </citation>
    <scope>NUCLEOTIDE SEQUENCE [LARGE SCALE GENOMIC DNA]</scope>
    <source>
        <strain evidence="3">cv. Huhao1</strain>
        <tissue evidence="2">Leaf</tissue>
    </source>
</reference>
<evidence type="ECO:0000313" key="2">
    <source>
        <dbReference type="EMBL" id="PWA54754.1"/>
    </source>
</evidence>
<keyword evidence="3" id="KW-1185">Reference proteome</keyword>
<dbReference type="PANTHER" id="PTHR34120">
    <property type="entry name" value="EXPRESSED PROTEIN"/>
    <property type="match status" value="1"/>
</dbReference>
<name>A0A2U1M0L6_ARTAN</name>
<accession>A0A2U1M0L6</accession>
<proteinExistence type="predicted"/>
<dbReference type="STRING" id="35608.A0A2U1M0L6"/>
<evidence type="ECO:0000256" key="1">
    <source>
        <dbReference type="SAM" id="MobiDB-lite"/>
    </source>
</evidence>
<evidence type="ECO:0000313" key="3">
    <source>
        <dbReference type="Proteomes" id="UP000245207"/>
    </source>
</evidence>
<sequence>MAPLNSATPIPPITCESRDFDIPPESFWLSKDAELDWFDRNAFLERNESIKPNSNPITLIQNKNNTSTSVHVSAFLKSKPVDTKTKTRNCKIANILLFPKRSDSIGNEPEKVLNEPWSPKVSCLGKVRSKRGRRKVTRPGGSERTGRTGFMWRMTTFFRCGCYGGRKTHGSPES</sequence>
<feature type="region of interest" description="Disordered" evidence="1">
    <location>
        <begin position="128"/>
        <end position="148"/>
    </location>
</feature>
<dbReference type="AlphaFoldDB" id="A0A2U1M0L6"/>
<dbReference type="PANTHER" id="PTHR34120:SF28">
    <property type="entry name" value="CALCIUM_CALMODULIN-DEPENDENT PROTEIN KINASE"/>
    <property type="match status" value="1"/>
</dbReference>
<dbReference type="EMBL" id="PKPP01006975">
    <property type="protein sequence ID" value="PWA54754.1"/>
    <property type="molecule type" value="Genomic_DNA"/>
</dbReference>
<dbReference type="OrthoDB" id="696504at2759"/>
<organism evidence="2 3">
    <name type="scientific">Artemisia annua</name>
    <name type="common">Sweet wormwood</name>
    <dbReference type="NCBI Taxonomy" id="35608"/>
    <lineage>
        <taxon>Eukaryota</taxon>
        <taxon>Viridiplantae</taxon>
        <taxon>Streptophyta</taxon>
        <taxon>Embryophyta</taxon>
        <taxon>Tracheophyta</taxon>
        <taxon>Spermatophyta</taxon>
        <taxon>Magnoliopsida</taxon>
        <taxon>eudicotyledons</taxon>
        <taxon>Gunneridae</taxon>
        <taxon>Pentapetalae</taxon>
        <taxon>asterids</taxon>
        <taxon>campanulids</taxon>
        <taxon>Asterales</taxon>
        <taxon>Asteraceae</taxon>
        <taxon>Asteroideae</taxon>
        <taxon>Anthemideae</taxon>
        <taxon>Artemisiinae</taxon>
        <taxon>Artemisia</taxon>
    </lineage>
</organism>
<protein>
    <submittedName>
        <fullName evidence="2">Uncharacterized protein</fullName>
    </submittedName>
</protein>
<dbReference type="Proteomes" id="UP000245207">
    <property type="component" value="Unassembled WGS sequence"/>
</dbReference>
<gene>
    <name evidence="2" type="ORF">CTI12_AA432970</name>
</gene>
<feature type="compositionally biased region" description="Basic residues" evidence="1">
    <location>
        <begin position="128"/>
        <end position="137"/>
    </location>
</feature>